<keyword evidence="1" id="KW-0663">Pyridoxal phosphate</keyword>
<dbReference type="Gene3D" id="3.40.640.10">
    <property type="entry name" value="Type I PLP-dependent aspartate aminotransferase-like (Major domain)"/>
    <property type="match status" value="1"/>
</dbReference>
<keyword evidence="2" id="KW-0032">Aminotransferase</keyword>
<dbReference type="PANTHER" id="PTHR30244:SF36">
    <property type="entry name" value="3-OXO-GLUCOSE-6-PHOSPHATE:GLUTAMATE AMINOTRANSFERASE"/>
    <property type="match status" value="1"/>
</dbReference>
<protein>
    <submittedName>
        <fullName evidence="2">Aminotransferase class I/II-fold pyridoxal phosphate-dependent enzyme</fullName>
    </submittedName>
</protein>
<gene>
    <name evidence="2" type="ORF">ENO34_01475</name>
</gene>
<accession>A0A832DRL5</accession>
<dbReference type="AlphaFoldDB" id="A0A832DRL5"/>
<dbReference type="InterPro" id="IPR015424">
    <property type="entry name" value="PyrdxlP-dep_Trfase"/>
</dbReference>
<evidence type="ECO:0000256" key="1">
    <source>
        <dbReference type="ARBA" id="ARBA00022898"/>
    </source>
</evidence>
<dbReference type="Proteomes" id="UP000885621">
    <property type="component" value="Unassembled WGS sequence"/>
</dbReference>
<evidence type="ECO:0000313" key="2">
    <source>
        <dbReference type="EMBL" id="HEV09051.1"/>
    </source>
</evidence>
<reference evidence="2" key="1">
    <citation type="journal article" date="2020" name="mSystems">
        <title>Genome- and Community-Level Interaction Insights into Carbon Utilization and Element Cycling Functions of Hydrothermarchaeota in Hydrothermal Sediment.</title>
        <authorList>
            <person name="Zhou Z."/>
            <person name="Liu Y."/>
            <person name="Xu W."/>
            <person name="Pan J."/>
            <person name="Luo Z.H."/>
            <person name="Li M."/>
        </authorList>
    </citation>
    <scope>NUCLEOTIDE SEQUENCE [LARGE SCALE GENOMIC DNA]</scope>
    <source>
        <strain evidence="2">SpSt-1257</strain>
    </source>
</reference>
<proteinExistence type="predicted"/>
<sequence length="180" mass="19696">MIPIIKPFFGKEEEETVLEIIRSGQITRGKWTLKFRESFKEYISVAFCHTVCSGTAALYVALKAIGIGKKEDIVIVPSLSFMATIDAVIMAGGTPVVVDVDESYTINVNQLEEAVEKYKPKAVIPVHLFGQTADMDKIKEICKENNVIILEDAAQAHGAEYKGKKAGSIGDLSAFSFYAS</sequence>
<keyword evidence="2" id="KW-0808">Transferase</keyword>
<comment type="caution">
    <text evidence="2">The sequence shown here is derived from an EMBL/GenBank/DDBJ whole genome shotgun (WGS) entry which is preliminary data.</text>
</comment>
<dbReference type="GO" id="GO:0000271">
    <property type="term" value="P:polysaccharide biosynthetic process"/>
    <property type="evidence" value="ECO:0007669"/>
    <property type="project" value="TreeGrafter"/>
</dbReference>
<dbReference type="Pfam" id="PF01041">
    <property type="entry name" value="DegT_DnrJ_EryC1"/>
    <property type="match status" value="1"/>
</dbReference>
<dbReference type="PANTHER" id="PTHR30244">
    <property type="entry name" value="TRANSAMINASE"/>
    <property type="match status" value="1"/>
</dbReference>
<dbReference type="GO" id="GO:0030170">
    <property type="term" value="F:pyridoxal phosphate binding"/>
    <property type="evidence" value="ECO:0007669"/>
    <property type="project" value="TreeGrafter"/>
</dbReference>
<dbReference type="GO" id="GO:0008483">
    <property type="term" value="F:transaminase activity"/>
    <property type="evidence" value="ECO:0007669"/>
    <property type="project" value="UniProtKB-KW"/>
</dbReference>
<organism evidence="2">
    <name type="scientific">Sulfurihydrogenibium azorense</name>
    <dbReference type="NCBI Taxonomy" id="309806"/>
    <lineage>
        <taxon>Bacteria</taxon>
        <taxon>Pseudomonadati</taxon>
        <taxon>Aquificota</taxon>
        <taxon>Aquificia</taxon>
        <taxon>Aquificales</taxon>
        <taxon>Hydrogenothermaceae</taxon>
        <taxon>Sulfurihydrogenibium</taxon>
    </lineage>
</organism>
<name>A0A832DRL5_9AQUI</name>
<dbReference type="SUPFAM" id="SSF53383">
    <property type="entry name" value="PLP-dependent transferases"/>
    <property type="match status" value="1"/>
</dbReference>
<dbReference type="InterPro" id="IPR015421">
    <property type="entry name" value="PyrdxlP-dep_Trfase_major"/>
</dbReference>
<dbReference type="InterPro" id="IPR000653">
    <property type="entry name" value="DegT/StrS_aminotransferase"/>
</dbReference>
<feature type="non-terminal residue" evidence="2">
    <location>
        <position position="180"/>
    </location>
</feature>
<dbReference type="EMBL" id="DSFC01000081">
    <property type="protein sequence ID" value="HEV09051.1"/>
    <property type="molecule type" value="Genomic_DNA"/>
</dbReference>